<comment type="similarity">
    <text evidence="2">Belongs to the complex I NDUFA5 subunit family.</text>
</comment>
<accession>A0ABQ8FJR4</accession>
<protein>
    <recommendedName>
        <fullName evidence="11">NADH dehydrogenase [ubiquinone] 1 alpha subcomplex subunit 5</fullName>
    </recommendedName>
</protein>
<proteinExistence type="inferred from homology"/>
<evidence type="ECO:0000256" key="5">
    <source>
        <dbReference type="ARBA" id="ARBA00022792"/>
    </source>
</evidence>
<keyword evidence="8" id="KW-0472">Membrane</keyword>
<comment type="subcellular location">
    <subcellularLocation>
        <location evidence="1">Mitochondrion inner membrane</location>
        <topology evidence="1">Peripheral membrane protein</topology>
        <orientation evidence="1">Matrix side</orientation>
    </subcellularLocation>
</comment>
<gene>
    <name evidence="9" type="ORF">BASA50_003010</name>
</gene>
<evidence type="ECO:0000313" key="9">
    <source>
        <dbReference type="EMBL" id="KAH6599499.1"/>
    </source>
</evidence>
<dbReference type="Proteomes" id="UP001648503">
    <property type="component" value="Unassembled WGS sequence"/>
</dbReference>
<evidence type="ECO:0000256" key="3">
    <source>
        <dbReference type="ARBA" id="ARBA00022448"/>
    </source>
</evidence>
<evidence type="ECO:0000256" key="7">
    <source>
        <dbReference type="ARBA" id="ARBA00023128"/>
    </source>
</evidence>
<evidence type="ECO:0000256" key="6">
    <source>
        <dbReference type="ARBA" id="ARBA00022982"/>
    </source>
</evidence>
<comment type="caution">
    <text evidence="9">The sequence shown here is derived from an EMBL/GenBank/DDBJ whole genome shotgun (WGS) entry which is preliminary data.</text>
</comment>
<organism evidence="9 10">
    <name type="scientific">Batrachochytrium salamandrivorans</name>
    <dbReference type="NCBI Taxonomy" id="1357716"/>
    <lineage>
        <taxon>Eukaryota</taxon>
        <taxon>Fungi</taxon>
        <taxon>Fungi incertae sedis</taxon>
        <taxon>Chytridiomycota</taxon>
        <taxon>Chytridiomycota incertae sedis</taxon>
        <taxon>Chytridiomycetes</taxon>
        <taxon>Rhizophydiales</taxon>
        <taxon>Rhizophydiales incertae sedis</taxon>
        <taxon>Batrachochytrium</taxon>
    </lineage>
</organism>
<dbReference type="InterPro" id="IPR006806">
    <property type="entry name" value="NDUFA5"/>
</dbReference>
<evidence type="ECO:0008006" key="11">
    <source>
        <dbReference type="Google" id="ProtNLM"/>
    </source>
</evidence>
<dbReference type="PANTHER" id="PTHR12653">
    <property type="entry name" value="NADH-UBIQUINONE OXIDOREDUCTASE 13 KD-B SUBUNIT"/>
    <property type="match status" value="1"/>
</dbReference>
<name>A0ABQ8FJR4_9FUNG</name>
<keyword evidence="5" id="KW-0999">Mitochondrion inner membrane</keyword>
<keyword evidence="6" id="KW-0249">Electron transport</keyword>
<keyword evidence="10" id="KW-1185">Reference proteome</keyword>
<dbReference type="PANTHER" id="PTHR12653:SF0">
    <property type="entry name" value="NADH DEHYDROGENASE [UBIQUINONE] 1 ALPHA SUBCOMPLEX SUBUNIT 5"/>
    <property type="match status" value="1"/>
</dbReference>
<keyword evidence="4" id="KW-0679">Respiratory chain</keyword>
<sequence length="127" mass="14652">MRLFKPLQQAVTSVAYKKTTGLFGLAVHPSPKPVLCSLYSRIMNSLKQLPDSSTYKHSTHNLVKERLEIVNSTDDISSIEQKINAGQIEELIYQAEMELKLIPNMDKWRAYEPLEETPLPGQWRYFK</sequence>
<evidence type="ECO:0000313" key="10">
    <source>
        <dbReference type="Proteomes" id="UP001648503"/>
    </source>
</evidence>
<evidence type="ECO:0000256" key="4">
    <source>
        <dbReference type="ARBA" id="ARBA00022660"/>
    </source>
</evidence>
<keyword evidence="3" id="KW-0813">Transport</keyword>
<evidence type="ECO:0000256" key="2">
    <source>
        <dbReference type="ARBA" id="ARBA00010261"/>
    </source>
</evidence>
<evidence type="ECO:0000256" key="8">
    <source>
        <dbReference type="ARBA" id="ARBA00023136"/>
    </source>
</evidence>
<keyword evidence="7" id="KW-0496">Mitochondrion</keyword>
<dbReference type="EMBL" id="JAFCIX010000064">
    <property type="protein sequence ID" value="KAH6599499.1"/>
    <property type="molecule type" value="Genomic_DNA"/>
</dbReference>
<evidence type="ECO:0000256" key="1">
    <source>
        <dbReference type="ARBA" id="ARBA00004443"/>
    </source>
</evidence>
<reference evidence="9 10" key="1">
    <citation type="submission" date="2021-02" db="EMBL/GenBank/DDBJ databases">
        <title>Variation within the Batrachochytrium salamandrivorans European outbreak.</title>
        <authorList>
            <person name="Kelly M."/>
            <person name="Pasmans F."/>
            <person name="Shea T.P."/>
            <person name="Munoz J.F."/>
            <person name="Carranza S."/>
            <person name="Cuomo C.A."/>
            <person name="Martel A."/>
        </authorList>
    </citation>
    <scope>NUCLEOTIDE SEQUENCE [LARGE SCALE GENOMIC DNA]</scope>
    <source>
        <strain evidence="9 10">AMFP18/2</strain>
    </source>
</reference>
<dbReference type="Pfam" id="PF04716">
    <property type="entry name" value="ETC_C1_NDUFA5"/>
    <property type="match status" value="1"/>
</dbReference>